<keyword evidence="2" id="KW-1185">Reference proteome</keyword>
<reference evidence="3" key="1">
    <citation type="submission" date="2022-11" db="UniProtKB">
        <authorList>
            <consortium name="WormBaseParasite"/>
        </authorList>
    </citation>
    <scope>IDENTIFICATION</scope>
</reference>
<organism evidence="2 3">
    <name type="scientific">Parascaris univalens</name>
    <name type="common">Nematode worm</name>
    <dbReference type="NCBI Taxonomy" id="6257"/>
    <lineage>
        <taxon>Eukaryota</taxon>
        <taxon>Metazoa</taxon>
        <taxon>Ecdysozoa</taxon>
        <taxon>Nematoda</taxon>
        <taxon>Chromadorea</taxon>
        <taxon>Rhabditida</taxon>
        <taxon>Spirurina</taxon>
        <taxon>Ascaridomorpha</taxon>
        <taxon>Ascaridoidea</taxon>
        <taxon>Ascarididae</taxon>
        <taxon>Parascaris</taxon>
    </lineage>
</organism>
<feature type="chain" id="PRO_5037137222" evidence="1">
    <location>
        <begin position="20"/>
        <end position="105"/>
    </location>
</feature>
<sequence length="105" mass="11573">RMRISYGFLLTTLGTFTSACTVVGSAVAYGARTGVRPIWCCRLFRLLLDICRVRYSYSINSCSHGRSLSVSARVASPLVSLFLIEFTQNCPFCFASDAGKRSTSR</sequence>
<proteinExistence type="predicted"/>
<feature type="signal peptide" evidence="1">
    <location>
        <begin position="1"/>
        <end position="19"/>
    </location>
</feature>
<evidence type="ECO:0000313" key="2">
    <source>
        <dbReference type="Proteomes" id="UP000887569"/>
    </source>
</evidence>
<evidence type="ECO:0000313" key="3">
    <source>
        <dbReference type="WBParaSite" id="PgR007_g057_t01"/>
    </source>
</evidence>
<protein>
    <submittedName>
        <fullName evidence="3">Secreted protein</fullName>
    </submittedName>
</protein>
<accession>A0A915AHH7</accession>
<dbReference type="Proteomes" id="UP000887569">
    <property type="component" value="Unplaced"/>
</dbReference>
<evidence type="ECO:0000256" key="1">
    <source>
        <dbReference type="SAM" id="SignalP"/>
    </source>
</evidence>
<dbReference type="AlphaFoldDB" id="A0A915AHH7"/>
<keyword evidence="1" id="KW-0732">Signal</keyword>
<name>A0A915AHH7_PARUN</name>
<dbReference type="WBParaSite" id="PgR007_g057_t01">
    <property type="protein sequence ID" value="PgR007_g057_t01"/>
    <property type="gene ID" value="PgR007_g057"/>
</dbReference>